<dbReference type="AlphaFoldDB" id="A0A9W7FRK5"/>
<evidence type="ECO:0000313" key="2">
    <source>
        <dbReference type="Proteomes" id="UP001165122"/>
    </source>
</evidence>
<protein>
    <submittedName>
        <fullName evidence="1">Uncharacterized protein</fullName>
    </submittedName>
</protein>
<dbReference type="EMBL" id="BRXW01000266">
    <property type="protein sequence ID" value="GMI16786.1"/>
    <property type="molecule type" value="Genomic_DNA"/>
</dbReference>
<dbReference type="OrthoDB" id="10403104at2759"/>
<reference evidence="2" key="1">
    <citation type="journal article" date="2023" name="Commun. Biol.">
        <title>Genome analysis of Parmales, the sister group of diatoms, reveals the evolutionary specialization of diatoms from phago-mixotrophs to photoautotrophs.</title>
        <authorList>
            <person name="Ban H."/>
            <person name="Sato S."/>
            <person name="Yoshikawa S."/>
            <person name="Yamada K."/>
            <person name="Nakamura Y."/>
            <person name="Ichinomiya M."/>
            <person name="Sato N."/>
            <person name="Blanc-Mathieu R."/>
            <person name="Endo H."/>
            <person name="Kuwata A."/>
            <person name="Ogata H."/>
        </authorList>
    </citation>
    <scope>NUCLEOTIDE SEQUENCE [LARGE SCALE GENOMIC DNA]</scope>
    <source>
        <strain evidence="2">NIES 3700</strain>
    </source>
</reference>
<name>A0A9W7FRK5_9STRA</name>
<sequence length="676" mass="75580">MHSLIRSNARSLARLCRPHNPLNTPIKTQILHNSTSIRDVFRRTVTTAASLDATIGTISSSNDGQDDEPDPLQHNKLINKQIIQSTSTVSRGKNGATKSGGRGAPSHVNLINFSTAQSHHFNGVNWSTMFTTLVSLPKRDHGKIADNADLHALIEQFEHLVAENGMDWIGPREAANITRAMGKLNLVFPNLIKEVSKMSFAHKLMEEDGPRGLTQILHGLATVNAPPPSFAEVMNSDLFVKNYADVPLVTAIARTICALSSYGFHCDYYVKMLGRDAVVDKFRRSRDNKKVKEMLESIARMQRKYTRNRFPSRYEVPTPFLNMLDEPDRVEETAVRNPPTVLPMQFNAMVGVRHKAHNHAKEILENADIYCHLHSNLLRKLAASFAESRYQCEPLFEAINDRAKNPKFVKSSSVGFISAFLHLTSRFGYFDAENIYSSILSRSSCDRIVNFTGNAPDTRFFTKTLWAAAYAGKVKANEVAIRRLWNTIMSMDDAMLTRGNLRELHHVKILSAVERVELSWSGEEGGGGGWGGVGGKAGLSKAFNKQMVEQFEQRGWVGAQGKAAGNLRGILEKGGMGGFKEKHYFVEEMEWRDGSSLTLFDFAFEDLKIGIDLPTKSNFLFDVTGEKDVLYEVDGRVKCKERFAKDFGWTTVVISAAGRRKREASLYFMRCGEGDD</sequence>
<organism evidence="1 2">
    <name type="scientific">Triparma laevis f. longispina</name>
    <dbReference type="NCBI Taxonomy" id="1714387"/>
    <lineage>
        <taxon>Eukaryota</taxon>
        <taxon>Sar</taxon>
        <taxon>Stramenopiles</taxon>
        <taxon>Ochrophyta</taxon>
        <taxon>Bolidophyceae</taxon>
        <taxon>Parmales</taxon>
        <taxon>Triparmaceae</taxon>
        <taxon>Triparma</taxon>
    </lineage>
</organism>
<proteinExistence type="predicted"/>
<gene>
    <name evidence="1" type="ORF">TrLO_g2132</name>
</gene>
<accession>A0A9W7FRK5</accession>
<evidence type="ECO:0000313" key="1">
    <source>
        <dbReference type="EMBL" id="GMI16786.1"/>
    </source>
</evidence>
<dbReference type="Proteomes" id="UP001165122">
    <property type="component" value="Unassembled WGS sequence"/>
</dbReference>
<comment type="caution">
    <text evidence="1">The sequence shown here is derived from an EMBL/GenBank/DDBJ whole genome shotgun (WGS) entry which is preliminary data.</text>
</comment>
<keyword evidence="2" id="KW-1185">Reference proteome</keyword>